<sequence>MPTPMDRALQSRNLFFGFAGLVALASLTSMFGGNIFPEEKDPNGAPETWTEEELRRWLRKRDGVEPGSKLTRDELIEKVKAKMSIGSQLK</sequence>
<comment type="caution">
    <text evidence="1">The sequence shown here is derived from an EMBL/GenBank/DDBJ whole genome shotgun (WGS) entry which is preliminary data.</text>
</comment>
<evidence type="ECO:0000313" key="2">
    <source>
        <dbReference type="Proteomes" id="UP001345013"/>
    </source>
</evidence>
<dbReference type="Pfam" id="PF10281">
    <property type="entry name" value="Ish1"/>
    <property type="match status" value="1"/>
</dbReference>
<keyword evidence="2" id="KW-1185">Reference proteome</keyword>
<dbReference type="Proteomes" id="UP001345013">
    <property type="component" value="Unassembled WGS sequence"/>
</dbReference>
<proteinExistence type="predicted"/>
<dbReference type="EMBL" id="JAVRRG010000004">
    <property type="protein sequence ID" value="KAK5101583.1"/>
    <property type="molecule type" value="Genomic_DNA"/>
</dbReference>
<name>A0ABR0KNG5_9EURO</name>
<organism evidence="1 2">
    <name type="scientific">Lithohypha guttulata</name>
    <dbReference type="NCBI Taxonomy" id="1690604"/>
    <lineage>
        <taxon>Eukaryota</taxon>
        <taxon>Fungi</taxon>
        <taxon>Dikarya</taxon>
        <taxon>Ascomycota</taxon>
        <taxon>Pezizomycotina</taxon>
        <taxon>Eurotiomycetes</taxon>
        <taxon>Chaetothyriomycetidae</taxon>
        <taxon>Chaetothyriales</taxon>
        <taxon>Trichomeriaceae</taxon>
        <taxon>Lithohypha</taxon>
    </lineage>
</organism>
<gene>
    <name evidence="1" type="ORF">LTR24_000639</name>
</gene>
<reference evidence="1 2" key="1">
    <citation type="submission" date="2023-08" db="EMBL/GenBank/DDBJ databases">
        <title>Black Yeasts Isolated from many extreme environments.</title>
        <authorList>
            <person name="Coleine C."/>
            <person name="Stajich J.E."/>
            <person name="Selbmann L."/>
        </authorList>
    </citation>
    <scope>NUCLEOTIDE SEQUENCE [LARGE SCALE GENOMIC DNA]</scope>
    <source>
        <strain evidence="1 2">CCFEE 5885</strain>
    </source>
</reference>
<protein>
    <submittedName>
        <fullName evidence="1">Uncharacterized protein</fullName>
    </submittedName>
</protein>
<accession>A0ABR0KNG5</accession>
<evidence type="ECO:0000313" key="1">
    <source>
        <dbReference type="EMBL" id="KAK5101583.1"/>
    </source>
</evidence>
<dbReference type="InterPro" id="IPR018803">
    <property type="entry name" value="Ish1/Msc1-like"/>
</dbReference>